<feature type="region of interest" description="Disordered" evidence="1">
    <location>
        <begin position="469"/>
        <end position="645"/>
    </location>
</feature>
<feature type="compositionally biased region" description="Polar residues" evidence="1">
    <location>
        <begin position="300"/>
        <end position="315"/>
    </location>
</feature>
<evidence type="ECO:0000313" key="2">
    <source>
        <dbReference type="EMBL" id="KAF2096778.1"/>
    </source>
</evidence>
<feature type="region of interest" description="Disordered" evidence="1">
    <location>
        <begin position="300"/>
        <end position="392"/>
    </location>
</feature>
<reference evidence="2" key="1">
    <citation type="journal article" date="2020" name="Stud. Mycol.">
        <title>101 Dothideomycetes genomes: a test case for predicting lifestyles and emergence of pathogens.</title>
        <authorList>
            <person name="Haridas S."/>
            <person name="Albert R."/>
            <person name="Binder M."/>
            <person name="Bloem J."/>
            <person name="Labutti K."/>
            <person name="Salamov A."/>
            <person name="Andreopoulos B."/>
            <person name="Baker S."/>
            <person name="Barry K."/>
            <person name="Bills G."/>
            <person name="Bluhm B."/>
            <person name="Cannon C."/>
            <person name="Castanera R."/>
            <person name="Culley D."/>
            <person name="Daum C."/>
            <person name="Ezra D."/>
            <person name="Gonzalez J."/>
            <person name="Henrissat B."/>
            <person name="Kuo A."/>
            <person name="Liang C."/>
            <person name="Lipzen A."/>
            <person name="Lutzoni F."/>
            <person name="Magnuson J."/>
            <person name="Mondo S."/>
            <person name="Nolan M."/>
            <person name="Ohm R."/>
            <person name="Pangilinan J."/>
            <person name="Park H.-J."/>
            <person name="Ramirez L."/>
            <person name="Alfaro M."/>
            <person name="Sun H."/>
            <person name="Tritt A."/>
            <person name="Yoshinaga Y."/>
            <person name="Zwiers L.-H."/>
            <person name="Turgeon B."/>
            <person name="Goodwin S."/>
            <person name="Spatafora J."/>
            <person name="Crous P."/>
            <person name="Grigoriev I."/>
        </authorList>
    </citation>
    <scope>NUCLEOTIDE SEQUENCE</scope>
    <source>
        <strain evidence="2">CBS 133067</strain>
    </source>
</reference>
<organism evidence="2 3">
    <name type="scientific">Rhizodiscina lignyota</name>
    <dbReference type="NCBI Taxonomy" id="1504668"/>
    <lineage>
        <taxon>Eukaryota</taxon>
        <taxon>Fungi</taxon>
        <taxon>Dikarya</taxon>
        <taxon>Ascomycota</taxon>
        <taxon>Pezizomycotina</taxon>
        <taxon>Dothideomycetes</taxon>
        <taxon>Pleosporomycetidae</taxon>
        <taxon>Aulographales</taxon>
        <taxon>Rhizodiscinaceae</taxon>
        <taxon>Rhizodiscina</taxon>
    </lineage>
</organism>
<name>A0A9P4M4D9_9PEZI</name>
<evidence type="ECO:0000313" key="3">
    <source>
        <dbReference type="Proteomes" id="UP000799772"/>
    </source>
</evidence>
<dbReference type="AlphaFoldDB" id="A0A9P4M4D9"/>
<feature type="region of interest" description="Disordered" evidence="1">
    <location>
        <begin position="231"/>
        <end position="255"/>
    </location>
</feature>
<sequence length="645" mass="70891">MNPFSGYPSRPKSPYPPPQSQLKPDQARMAENSDTDPRGPLHQARPKLTKRISSFSTAMNYHQDQSVFFNTPTATEPFDYMPKENMHLYVGPTNIMATVTTLHGKIMSKLWQGLPPSDNGSLCEVFEAYRDLVTENEKLRAERDSEIEGRRAAEQALNEERNMWLEEEKDYKVDVKRLETIIAHSNHGIEGVIRARQQSVVRHKKRGELPEPTRLSEDDGRENVYEFLTSSKAKDKQVEKPMEKPVEKPTPRKTMGIGMSVHEATENTDDILIVSGASGPVQLTKKLLKKKFSTTSLNEMQSVSFSDDEQPTSLPASPKRAIGAPLKGHALRQRATVRSHANDSDAELELKPPATSSTEPRSSSDPIAARSRGGNTHTIDVGAGQRGTSATSGIDHAISQFKSWMPRKHQKKGSNVAGEVDKNIELIPLGQQPYQSLVEDGPQMSRNAERDLRRPLSFYAGDEASFQRRISAGGSRGASRHRSLSLSEVRSPPKDDTLELVDVGPTTSPRPASVDTIRPVMLTKPTAEKLGESQQKPAREGSRSSVSTTIHRPKNESKSASATPSSSQSESGDVLSDKTGGVKSRGARTEPARSNYVAHGGENQKASPAVVAAAKATAASTRKEDENTSPAERRKRKEGDRNKKM</sequence>
<keyword evidence="3" id="KW-1185">Reference proteome</keyword>
<dbReference type="OrthoDB" id="5430717at2759"/>
<proteinExistence type="predicted"/>
<accession>A0A9P4M4D9</accession>
<feature type="compositionally biased region" description="Low complexity" evidence="1">
    <location>
        <begin position="558"/>
        <end position="571"/>
    </location>
</feature>
<evidence type="ECO:0000256" key="1">
    <source>
        <dbReference type="SAM" id="MobiDB-lite"/>
    </source>
</evidence>
<gene>
    <name evidence="2" type="ORF">NA57DRAFT_78371</name>
</gene>
<comment type="caution">
    <text evidence="2">The sequence shown here is derived from an EMBL/GenBank/DDBJ whole genome shotgun (WGS) entry which is preliminary data.</text>
</comment>
<dbReference type="EMBL" id="ML978129">
    <property type="protein sequence ID" value="KAF2096778.1"/>
    <property type="molecule type" value="Genomic_DNA"/>
</dbReference>
<feature type="region of interest" description="Disordered" evidence="1">
    <location>
        <begin position="1"/>
        <end position="45"/>
    </location>
</feature>
<feature type="compositionally biased region" description="Polar residues" evidence="1">
    <location>
        <begin position="354"/>
        <end position="365"/>
    </location>
</feature>
<feature type="compositionally biased region" description="Basic and acidic residues" evidence="1">
    <location>
        <begin position="526"/>
        <end position="542"/>
    </location>
</feature>
<feature type="compositionally biased region" description="Basic and acidic residues" evidence="1">
    <location>
        <begin position="232"/>
        <end position="250"/>
    </location>
</feature>
<dbReference type="Proteomes" id="UP000799772">
    <property type="component" value="Unassembled WGS sequence"/>
</dbReference>
<protein>
    <submittedName>
        <fullName evidence="2">Uncharacterized protein</fullName>
    </submittedName>
</protein>
<feature type="compositionally biased region" description="Low complexity" evidence="1">
    <location>
        <begin position="605"/>
        <end position="620"/>
    </location>
</feature>